<dbReference type="AlphaFoldDB" id="A0A3Q8RPV9"/>
<dbReference type="KEGG" id="tsig:D6T69_13300"/>
<dbReference type="Proteomes" id="UP000274593">
    <property type="component" value="Chromosome"/>
</dbReference>
<evidence type="ECO:0000313" key="2">
    <source>
        <dbReference type="Proteomes" id="UP000274593"/>
    </source>
</evidence>
<keyword evidence="2" id="KW-1185">Reference proteome</keyword>
<dbReference type="Gene3D" id="3.40.630.30">
    <property type="match status" value="1"/>
</dbReference>
<proteinExistence type="predicted"/>
<evidence type="ECO:0008006" key="3">
    <source>
        <dbReference type="Google" id="ProtNLM"/>
    </source>
</evidence>
<name>A0A3Q8RPV9_9FLAO</name>
<organism evidence="1 2">
    <name type="scientific">Tenacibaculum singaporense</name>
    <dbReference type="NCBI Taxonomy" id="2358479"/>
    <lineage>
        <taxon>Bacteria</taxon>
        <taxon>Pseudomonadati</taxon>
        <taxon>Bacteroidota</taxon>
        <taxon>Flavobacteriia</taxon>
        <taxon>Flavobacteriales</taxon>
        <taxon>Flavobacteriaceae</taxon>
        <taxon>Tenacibaculum</taxon>
    </lineage>
</organism>
<dbReference type="EMBL" id="CP032548">
    <property type="protein sequence ID" value="AZJ36444.1"/>
    <property type="molecule type" value="Genomic_DNA"/>
</dbReference>
<dbReference type="RefSeq" id="WP_125068238.1">
    <property type="nucleotide sequence ID" value="NZ_CP032548.1"/>
</dbReference>
<reference evidence="1 2" key="1">
    <citation type="submission" date="2018-09" db="EMBL/GenBank/DDBJ databases">
        <title>Insights into the microbiota of Asian seabass (Lates calcarifer) with tenacibaculosis symptoms and description of sp. nov. Tenacibaculum singaporense.</title>
        <authorList>
            <person name="Miyake S."/>
            <person name="Soh M."/>
            <person name="Azman M.N."/>
            <person name="Ngoh S.Y."/>
            <person name="Orban L."/>
        </authorList>
    </citation>
    <scope>NUCLEOTIDE SEQUENCE [LARGE SCALE GENOMIC DNA]</scope>
    <source>
        <strain evidence="1 2">DSM 106434</strain>
    </source>
</reference>
<evidence type="ECO:0000313" key="1">
    <source>
        <dbReference type="EMBL" id="AZJ36444.1"/>
    </source>
</evidence>
<protein>
    <recommendedName>
        <fullName evidence="3">N-acetyltransferase domain-containing protein</fullName>
    </recommendedName>
</protein>
<accession>A0A3Q8RPV9</accession>
<sequence>MIFRLLFNKKVKEFEALKNKYLKKTYSLEKKKKALESDLKFERNRFKRISFLLNDRVHPNSKSFIEKTKKGVNILTAIKAGECEIEIFNIDNIEYNLNRELVLWAIKREGEYFIKDIQGGNSNGHGEVAMNHLFKIAKNNNINKITGELSSNDYDHKDRLIAFYSKMGFEVNYFSDNNGSIQKILS</sequence>
<gene>
    <name evidence="1" type="ORF">D6T69_13300</name>
</gene>